<evidence type="ECO:0000313" key="2">
    <source>
        <dbReference type="Proteomes" id="UP000810292"/>
    </source>
</evidence>
<proteinExistence type="predicted"/>
<dbReference type="AlphaFoldDB" id="A0A9D9NCS3"/>
<accession>A0A9D9NCS3</accession>
<reference evidence="1" key="2">
    <citation type="journal article" date="2021" name="PeerJ">
        <title>Extensive microbial diversity within the chicken gut microbiome revealed by metagenomics and culture.</title>
        <authorList>
            <person name="Gilroy R."/>
            <person name="Ravi A."/>
            <person name="Getino M."/>
            <person name="Pursley I."/>
            <person name="Horton D.L."/>
            <person name="Alikhan N.F."/>
            <person name="Baker D."/>
            <person name="Gharbi K."/>
            <person name="Hall N."/>
            <person name="Watson M."/>
            <person name="Adriaenssens E.M."/>
            <person name="Foster-Nyarko E."/>
            <person name="Jarju S."/>
            <person name="Secka A."/>
            <person name="Antonio M."/>
            <person name="Oren A."/>
            <person name="Chaudhuri R.R."/>
            <person name="La Ragione R."/>
            <person name="Hildebrand F."/>
            <person name="Pallen M.J."/>
        </authorList>
    </citation>
    <scope>NUCLEOTIDE SEQUENCE</scope>
    <source>
        <strain evidence="1">14700</strain>
    </source>
</reference>
<reference evidence="1" key="1">
    <citation type="submission" date="2020-10" db="EMBL/GenBank/DDBJ databases">
        <authorList>
            <person name="Gilroy R."/>
        </authorList>
    </citation>
    <scope>NUCLEOTIDE SEQUENCE</scope>
    <source>
        <strain evidence="1">14700</strain>
    </source>
</reference>
<protein>
    <submittedName>
        <fullName evidence="1">Uncharacterized protein</fullName>
    </submittedName>
</protein>
<gene>
    <name evidence="1" type="ORF">IAA72_02555</name>
</gene>
<sequence>MYYPEFWSTIGWLVNSRDHYAITHDSDRKLFDELFSIMFPIKANSNGWRTIYIALERGPEPDEEECREAIETGDYETEAAYIEAWRERNEEPVRFYEISAGENEEGFRALFVRHRYVFEYDPRGYDGFRSSDVCFSWRDELEKPLKVLIAEVRKSMVKVMDGTYNTWLKEKLPNRNRVGRIRRSDFWTAFPDSREMFLEGLTESEILSFSDAVDKRLTKMENIGRIDHMTSGLFFQACAIGYRAVGESEYGLRLKAGTDKGLYEENADGRDDGLTDLPEDDSKAFDEWSNGKKDFNGGHPWEVCRGGNSTHVDFYPVRDENGWCFGVRGKHRMFEVVRFFLAISAAGFPVYVVDDEAIRDGILGHDVIGIVPEGVFPRYCESWFPGERVTDFMNLSYEAEHNGFFMSRAVFDDPESLILDT</sequence>
<name>A0A9D9NCS3_9SPIO</name>
<organism evidence="1 2">
    <name type="scientific">Candidatus Ornithospirochaeta stercoravium</name>
    <dbReference type="NCBI Taxonomy" id="2840897"/>
    <lineage>
        <taxon>Bacteria</taxon>
        <taxon>Pseudomonadati</taxon>
        <taxon>Spirochaetota</taxon>
        <taxon>Spirochaetia</taxon>
        <taxon>Spirochaetales</taxon>
        <taxon>Spirochaetaceae</taxon>
        <taxon>Spirochaetaceae incertae sedis</taxon>
        <taxon>Candidatus Ornithospirochaeta</taxon>
    </lineage>
</organism>
<evidence type="ECO:0000313" key="1">
    <source>
        <dbReference type="EMBL" id="MBO8468648.1"/>
    </source>
</evidence>
<comment type="caution">
    <text evidence="1">The sequence shown here is derived from an EMBL/GenBank/DDBJ whole genome shotgun (WGS) entry which is preliminary data.</text>
</comment>
<dbReference type="Proteomes" id="UP000810292">
    <property type="component" value="Unassembled WGS sequence"/>
</dbReference>
<dbReference type="EMBL" id="JADIMF010000039">
    <property type="protein sequence ID" value="MBO8468648.1"/>
    <property type="molecule type" value="Genomic_DNA"/>
</dbReference>